<dbReference type="Proteomes" id="UP001210211">
    <property type="component" value="Unassembled WGS sequence"/>
</dbReference>
<feature type="domain" description="F-box" evidence="1">
    <location>
        <begin position="8"/>
        <end position="54"/>
    </location>
</feature>
<evidence type="ECO:0000313" key="3">
    <source>
        <dbReference type="Proteomes" id="UP001210211"/>
    </source>
</evidence>
<dbReference type="SUPFAM" id="SSF81383">
    <property type="entry name" value="F-box domain"/>
    <property type="match status" value="1"/>
</dbReference>
<keyword evidence="3" id="KW-1185">Reference proteome</keyword>
<dbReference type="Gene3D" id="1.20.1280.50">
    <property type="match status" value="1"/>
</dbReference>
<reference evidence="2 3" key="1">
    <citation type="journal article" date="2022" name="Cell">
        <title>Repeat-based holocentromeres influence genome architecture and karyotype evolution.</title>
        <authorList>
            <person name="Hofstatter P.G."/>
            <person name="Thangavel G."/>
            <person name="Lux T."/>
            <person name="Neumann P."/>
            <person name="Vondrak T."/>
            <person name="Novak P."/>
            <person name="Zhang M."/>
            <person name="Costa L."/>
            <person name="Castellani M."/>
            <person name="Scott A."/>
            <person name="Toegelov H."/>
            <person name="Fuchs J."/>
            <person name="Mata-Sucre Y."/>
            <person name="Dias Y."/>
            <person name="Vanzela A.L.L."/>
            <person name="Huettel B."/>
            <person name="Almeida C.C.S."/>
            <person name="Simkova H."/>
            <person name="Souza G."/>
            <person name="Pedrosa-Harand A."/>
            <person name="Macas J."/>
            <person name="Mayer K.F.X."/>
            <person name="Houben A."/>
            <person name="Marques A."/>
        </authorList>
    </citation>
    <scope>NUCLEOTIDE SEQUENCE [LARGE SCALE GENOMIC DNA]</scope>
    <source>
        <strain evidence="2">RhyTen1mFocal</strain>
    </source>
</reference>
<comment type="caution">
    <text evidence="2">The sequence shown here is derived from an EMBL/GenBank/DDBJ whole genome shotgun (WGS) entry which is preliminary data.</text>
</comment>
<dbReference type="PROSITE" id="PS50181">
    <property type="entry name" value="FBOX"/>
    <property type="match status" value="1"/>
</dbReference>
<gene>
    <name evidence="2" type="ORF">LUZ61_020675</name>
</gene>
<dbReference type="AlphaFoldDB" id="A0AAD5ZDF2"/>
<evidence type="ECO:0000313" key="2">
    <source>
        <dbReference type="EMBL" id="KAJ3691511.1"/>
    </source>
</evidence>
<dbReference type="InterPro" id="IPR025886">
    <property type="entry name" value="PP2-like"/>
</dbReference>
<evidence type="ECO:0000259" key="1">
    <source>
        <dbReference type="PROSITE" id="PS50181"/>
    </source>
</evidence>
<dbReference type="Pfam" id="PF00646">
    <property type="entry name" value="F-box"/>
    <property type="match status" value="1"/>
</dbReference>
<protein>
    <recommendedName>
        <fullName evidence="1">F-box domain-containing protein</fullName>
    </recommendedName>
</protein>
<dbReference type="InterPro" id="IPR001810">
    <property type="entry name" value="F-box_dom"/>
</dbReference>
<name>A0AAD5ZDF2_9POAL</name>
<proteinExistence type="predicted"/>
<dbReference type="PANTHER" id="PTHR32278">
    <property type="entry name" value="F-BOX DOMAIN-CONTAINING PROTEIN"/>
    <property type="match status" value="1"/>
</dbReference>
<organism evidence="2 3">
    <name type="scientific">Rhynchospora tenuis</name>
    <dbReference type="NCBI Taxonomy" id="198213"/>
    <lineage>
        <taxon>Eukaryota</taxon>
        <taxon>Viridiplantae</taxon>
        <taxon>Streptophyta</taxon>
        <taxon>Embryophyta</taxon>
        <taxon>Tracheophyta</taxon>
        <taxon>Spermatophyta</taxon>
        <taxon>Magnoliopsida</taxon>
        <taxon>Liliopsida</taxon>
        <taxon>Poales</taxon>
        <taxon>Cyperaceae</taxon>
        <taxon>Cyperoideae</taxon>
        <taxon>Rhynchosporeae</taxon>
        <taxon>Rhynchospora</taxon>
    </lineage>
</organism>
<dbReference type="EMBL" id="JAMRDG010000002">
    <property type="protein sequence ID" value="KAJ3691511.1"/>
    <property type="molecule type" value="Genomic_DNA"/>
</dbReference>
<dbReference type="InterPro" id="IPR036047">
    <property type="entry name" value="F-box-like_dom_sf"/>
</dbReference>
<dbReference type="PANTHER" id="PTHR32278:SF111">
    <property type="entry name" value="F-BOX PROTEIN PP2-B12-RELATED"/>
    <property type="match status" value="1"/>
</dbReference>
<dbReference type="CDD" id="cd22162">
    <property type="entry name" value="F-box_AtSKIP3-like"/>
    <property type="match status" value="1"/>
</dbReference>
<dbReference type="Pfam" id="PF14299">
    <property type="entry name" value="PP2"/>
    <property type="match status" value="1"/>
</dbReference>
<accession>A0AAD5ZDF2</accession>
<sequence length="154" mass="17415">MAKTEDVLSPINSLPPDCISRMISLASPRDACMFALTCTAFRSIVDTDDTWQLFIPSDYASILSRAISPVEFSSKKDLFIKLCEHPVLIDGDKMSFGLDRFTGKKCYMISARALDIASVNEPPYYWRWRSSPDSRVSFHSPHSIPLIFNQSTLR</sequence>